<accession>A0A848BRW7</accession>
<feature type="transmembrane region" description="Helical" evidence="6">
    <location>
        <begin position="281"/>
        <end position="298"/>
    </location>
</feature>
<dbReference type="PANTHER" id="PTHR33529">
    <property type="entry name" value="SLR0882 PROTEIN-RELATED"/>
    <property type="match status" value="1"/>
</dbReference>
<dbReference type="Proteomes" id="UP000591071">
    <property type="component" value="Unassembled WGS sequence"/>
</dbReference>
<comment type="subcellular location">
    <subcellularLocation>
        <location evidence="1">Cell membrane</location>
        <topology evidence="1">Multi-pass membrane protein</topology>
    </subcellularLocation>
</comment>
<dbReference type="OrthoDB" id="9780716at2"/>
<name>A0A848BRW7_9FIRM</name>
<protein>
    <submittedName>
        <fullName evidence="8">LPS export ABC transporter permease LptG</fullName>
    </submittedName>
</protein>
<dbReference type="GO" id="GO:0043190">
    <property type="term" value="C:ATP-binding cassette (ABC) transporter complex"/>
    <property type="evidence" value="ECO:0007669"/>
    <property type="project" value="InterPro"/>
</dbReference>
<dbReference type="NCBIfam" id="TIGR04408">
    <property type="entry name" value="LptG_lptG"/>
    <property type="match status" value="1"/>
</dbReference>
<reference evidence="7 10" key="2">
    <citation type="submission" date="2024-10" db="EMBL/GenBank/DDBJ databases">
        <authorList>
            <person name="Sang B.-I."/>
            <person name="Prabhaharan D."/>
        </authorList>
    </citation>
    <scope>NUCLEOTIDE SEQUENCE [LARGE SCALE GENOMIC DNA]</scope>
    <source>
        <strain evidence="7 10">MH</strain>
    </source>
</reference>
<feature type="transmembrane region" description="Helical" evidence="6">
    <location>
        <begin position="336"/>
        <end position="358"/>
    </location>
</feature>
<evidence type="ECO:0000256" key="6">
    <source>
        <dbReference type="SAM" id="Phobius"/>
    </source>
</evidence>
<evidence type="ECO:0000256" key="5">
    <source>
        <dbReference type="ARBA" id="ARBA00023136"/>
    </source>
</evidence>
<dbReference type="GO" id="GO:0055085">
    <property type="term" value="P:transmembrane transport"/>
    <property type="evidence" value="ECO:0007669"/>
    <property type="project" value="InterPro"/>
</dbReference>
<dbReference type="Pfam" id="PF03739">
    <property type="entry name" value="LptF_LptG"/>
    <property type="match status" value="1"/>
</dbReference>
<dbReference type="EMBL" id="JBIEKR010000005">
    <property type="protein sequence ID" value="MFG6273021.1"/>
    <property type="molecule type" value="Genomic_DNA"/>
</dbReference>
<keyword evidence="2" id="KW-1003">Cell membrane</keyword>
<evidence type="ECO:0000256" key="1">
    <source>
        <dbReference type="ARBA" id="ARBA00004651"/>
    </source>
</evidence>
<dbReference type="GO" id="GO:0015920">
    <property type="term" value="P:lipopolysaccharide transport"/>
    <property type="evidence" value="ECO:0007669"/>
    <property type="project" value="TreeGrafter"/>
</dbReference>
<feature type="transmembrane region" description="Helical" evidence="6">
    <location>
        <begin position="310"/>
        <end position="330"/>
    </location>
</feature>
<feature type="transmembrane region" description="Helical" evidence="6">
    <location>
        <begin position="12"/>
        <end position="34"/>
    </location>
</feature>
<evidence type="ECO:0000313" key="9">
    <source>
        <dbReference type="Proteomes" id="UP000591071"/>
    </source>
</evidence>
<proteinExistence type="predicted"/>
<sequence>MRILDKYILKEFISPFLFGVCAFTAVFIGTGTLYRIANLINNYGASLWDAFRVLVLALPSIIVVTFPMSVLLGSLMAFGRLSSNSELIVMRSGGQNFVRLAMPIFIAALIISLGTTAFNEFVVPKANNAYNTIINQEIKHQVAPKTQDHIILKDVKGHDINSLMYARQYDSDLKQFKDITVQEFENDTLVRVEKADYADWNGSKWVMHEGRIYDVSVGETVTRTMTFKNQELPISQKPNKVSASQKKPDEMTIRELREQISLLDQNSVNTNKMKVEMYNRFAMPLASLVCAIVGAPLGMQKQRGSSSIGFGISVVVIFIYYTIMTLGNALGNGGKIPPYIAAFLPDIVCGIAGIFLVYRKSR</sequence>
<dbReference type="Proteomes" id="UP001605989">
    <property type="component" value="Unassembled WGS sequence"/>
</dbReference>
<evidence type="ECO:0000256" key="4">
    <source>
        <dbReference type="ARBA" id="ARBA00022989"/>
    </source>
</evidence>
<dbReference type="EMBL" id="JABAFG010000010">
    <property type="protein sequence ID" value="NME28442.1"/>
    <property type="molecule type" value="Genomic_DNA"/>
</dbReference>
<evidence type="ECO:0000313" key="7">
    <source>
        <dbReference type="EMBL" id="MFG6273021.1"/>
    </source>
</evidence>
<dbReference type="AlphaFoldDB" id="A0A848BRW7"/>
<dbReference type="KEGG" id="mhw:ACT01_05005"/>
<dbReference type="InterPro" id="IPR005495">
    <property type="entry name" value="LptG/LptF_permease"/>
</dbReference>
<evidence type="ECO:0000313" key="8">
    <source>
        <dbReference type="EMBL" id="NME28442.1"/>
    </source>
</evidence>
<feature type="transmembrane region" description="Helical" evidence="6">
    <location>
        <begin position="54"/>
        <end position="79"/>
    </location>
</feature>
<keyword evidence="3 6" id="KW-0812">Transmembrane</keyword>
<evidence type="ECO:0000256" key="2">
    <source>
        <dbReference type="ARBA" id="ARBA00022475"/>
    </source>
</evidence>
<comment type="caution">
    <text evidence="8">The sequence shown here is derived from an EMBL/GenBank/DDBJ whole genome shotgun (WGS) entry which is preliminary data.</text>
</comment>
<dbReference type="InterPro" id="IPR030923">
    <property type="entry name" value="LptG"/>
</dbReference>
<keyword evidence="4 6" id="KW-1133">Transmembrane helix</keyword>
<organism evidence="8 9">
    <name type="scientific">Megasphaera hexanoica</name>
    <dbReference type="NCBI Taxonomy" id="1675036"/>
    <lineage>
        <taxon>Bacteria</taxon>
        <taxon>Bacillati</taxon>
        <taxon>Bacillota</taxon>
        <taxon>Negativicutes</taxon>
        <taxon>Veillonellales</taxon>
        <taxon>Veillonellaceae</taxon>
        <taxon>Megasphaera</taxon>
    </lineage>
</organism>
<gene>
    <name evidence="8" type="primary">lptG</name>
    <name evidence="7" type="ORF">ACGTZG_07445</name>
    <name evidence="8" type="ORF">HF872_07365</name>
</gene>
<keyword evidence="5 6" id="KW-0472">Membrane</keyword>
<keyword evidence="10" id="KW-1185">Reference proteome</keyword>
<reference evidence="8 9" key="1">
    <citation type="submission" date="2020-04" db="EMBL/GenBank/DDBJ databases">
        <authorList>
            <person name="Hitch T.C.A."/>
            <person name="Wylensek D."/>
            <person name="Clavel T."/>
        </authorList>
    </citation>
    <scope>NUCLEOTIDE SEQUENCE [LARGE SCALE GENOMIC DNA]</scope>
    <source>
        <strain evidence="8 9">Oil-RF-744-FAT-WT-6-1</strain>
    </source>
</reference>
<evidence type="ECO:0000313" key="10">
    <source>
        <dbReference type="Proteomes" id="UP001605989"/>
    </source>
</evidence>
<dbReference type="RefSeq" id="WP_059076783.1">
    <property type="nucleotide sequence ID" value="NZ_CP011940.1"/>
</dbReference>
<feature type="transmembrane region" description="Helical" evidence="6">
    <location>
        <begin position="100"/>
        <end position="118"/>
    </location>
</feature>
<dbReference type="PANTHER" id="PTHR33529:SF6">
    <property type="entry name" value="YJGP_YJGQ FAMILY PERMEASE"/>
    <property type="match status" value="1"/>
</dbReference>
<evidence type="ECO:0000256" key="3">
    <source>
        <dbReference type="ARBA" id="ARBA00022692"/>
    </source>
</evidence>